<accession>A0A2V1D8B3</accession>
<dbReference type="EMBL" id="KZ805539">
    <property type="protein sequence ID" value="PVH94340.1"/>
    <property type="molecule type" value="Genomic_DNA"/>
</dbReference>
<reference evidence="2 3" key="1">
    <citation type="journal article" date="2018" name="Sci. Rep.">
        <title>Comparative genomics provides insights into the lifestyle and reveals functional heterogeneity of dark septate endophytic fungi.</title>
        <authorList>
            <person name="Knapp D.G."/>
            <person name="Nemeth J.B."/>
            <person name="Barry K."/>
            <person name="Hainaut M."/>
            <person name="Henrissat B."/>
            <person name="Johnson J."/>
            <person name="Kuo A."/>
            <person name="Lim J.H.P."/>
            <person name="Lipzen A."/>
            <person name="Nolan M."/>
            <person name="Ohm R.A."/>
            <person name="Tamas L."/>
            <person name="Grigoriev I.V."/>
            <person name="Spatafora J.W."/>
            <person name="Nagy L.G."/>
            <person name="Kovacs G.M."/>
        </authorList>
    </citation>
    <scope>NUCLEOTIDE SEQUENCE [LARGE SCALE GENOMIC DNA]</scope>
    <source>
        <strain evidence="2 3">DSE2036</strain>
    </source>
</reference>
<dbReference type="AlphaFoldDB" id="A0A2V1D8B3"/>
<feature type="compositionally biased region" description="Polar residues" evidence="1">
    <location>
        <begin position="136"/>
        <end position="154"/>
    </location>
</feature>
<evidence type="ECO:0000313" key="3">
    <source>
        <dbReference type="Proteomes" id="UP000244855"/>
    </source>
</evidence>
<evidence type="ECO:0000256" key="1">
    <source>
        <dbReference type="SAM" id="MobiDB-lite"/>
    </source>
</evidence>
<protein>
    <submittedName>
        <fullName evidence="2">Uncharacterized protein</fullName>
    </submittedName>
</protein>
<proteinExistence type="predicted"/>
<organism evidence="2 3">
    <name type="scientific">Periconia macrospinosa</name>
    <dbReference type="NCBI Taxonomy" id="97972"/>
    <lineage>
        <taxon>Eukaryota</taxon>
        <taxon>Fungi</taxon>
        <taxon>Dikarya</taxon>
        <taxon>Ascomycota</taxon>
        <taxon>Pezizomycotina</taxon>
        <taxon>Dothideomycetes</taxon>
        <taxon>Pleosporomycetidae</taxon>
        <taxon>Pleosporales</taxon>
        <taxon>Massarineae</taxon>
        <taxon>Periconiaceae</taxon>
        <taxon>Periconia</taxon>
    </lineage>
</organism>
<name>A0A2V1D8B3_9PLEO</name>
<feature type="region of interest" description="Disordered" evidence="1">
    <location>
        <begin position="117"/>
        <end position="154"/>
    </location>
</feature>
<sequence length="154" mass="17115">MCPVFARLSGQKQYSRTRRQSSSLVMIYIYAWHAMAPTDTTPGHPLTQAKPESRPCGWAYRMRLRCLPPSLTLPSSPPQPRVTLSSLSITSRTSYYSSAQRTGPFLRPLCSSFTVSNPRSYPSDHRPVNHALPPRTHTTSVQPVGTLPRVSSSS</sequence>
<evidence type="ECO:0000313" key="2">
    <source>
        <dbReference type="EMBL" id="PVH94340.1"/>
    </source>
</evidence>
<dbReference type="Proteomes" id="UP000244855">
    <property type="component" value="Unassembled WGS sequence"/>
</dbReference>
<keyword evidence="3" id="KW-1185">Reference proteome</keyword>
<gene>
    <name evidence="2" type="ORF">DM02DRAFT_193983</name>
</gene>